<protein>
    <submittedName>
        <fullName evidence="2">Uncharacterized protein</fullName>
    </submittedName>
</protein>
<organism evidence="2 3">
    <name type="scientific">Citricoccus parietis</name>
    <dbReference type="NCBI Taxonomy" id="592307"/>
    <lineage>
        <taxon>Bacteria</taxon>
        <taxon>Bacillati</taxon>
        <taxon>Actinomycetota</taxon>
        <taxon>Actinomycetes</taxon>
        <taxon>Micrococcales</taxon>
        <taxon>Micrococcaceae</taxon>
        <taxon>Citricoccus</taxon>
    </lineage>
</organism>
<evidence type="ECO:0000256" key="1">
    <source>
        <dbReference type="SAM" id="Phobius"/>
    </source>
</evidence>
<comment type="caution">
    <text evidence="2">The sequence shown here is derived from an EMBL/GenBank/DDBJ whole genome shotgun (WGS) entry which is preliminary data.</text>
</comment>
<gene>
    <name evidence="2" type="ORF">ACFFX0_16965</name>
</gene>
<keyword evidence="1" id="KW-0472">Membrane</keyword>
<keyword evidence="1" id="KW-0812">Transmembrane</keyword>
<evidence type="ECO:0000313" key="3">
    <source>
        <dbReference type="Proteomes" id="UP001589575"/>
    </source>
</evidence>
<sequence>MTVMSAAFRGLDFGLGLRISAFAIVVLLRYSGARRTVLRDGIAGGSPPAVPCGKRFPTTSGQSVPEGTGDRWRVWWTPVPG</sequence>
<dbReference type="Proteomes" id="UP001589575">
    <property type="component" value="Unassembled WGS sequence"/>
</dbReference>
<keyword evidence="1" id="KW-1133">Transmembrane helix</keyword>
<proteinExistence type="predicted"/>
<name>A0ABV5G1I8_9MICC</name>
<accession>A0ABV5G1I8</accession>
<dbReference type="EMBL" id="JBHMFI010000001">
    <property type="protein sequence ID" value="MFB9072798.1"/>
    <property type="molecule type" value="Genomic_DNA"/>
</dbReference>
<keyword evidence="3" id="KW-1185">Reference proteome</keyword>
<evidence type="ECO:0000313" key="2">
    <source>
        <dbReference type="EMBL" id="MFB9072798.1"/>
    </source>
</evidence>
<feature type="transmembrane region" description="Helical" evidence="1">
    <location>
        <begin position="6"/>
        <end position="28"/>
    </location>
</feature>
<reference evidence="2 3" key="1">
    <citation type="submission" date="2024-09" db="EMBL/GenBank/DDBJ databases">
        <authorList>
            <person name="Sun Q."/>
            <person name="Mori K."/>
        </authorList>
    </citation>
    <scope>NUCLEOTIDE SEQUENCE [LARGE SCALE GENOMIC DNA]</scope>
    <source>
        <strain evidence="2 3">CCM 7609</strain>
    </source>
</reference>